<dbReference type="GO" id="GO:0005576">
    <property type="term" value="C:extracellular region"/>
    <property type="evidence" value="ECO:0007669"/>
    <property type="project" value="UniProtKB-SubCell"/>
</dbReference>
<keyword evidence="4" id="KW-0574">Periplasm</keyword>
<keyword evidence="3 4" id="KW-0732">Signal</keyword>
<gene>
    <name evidence="6" type="ORF">HRUBRA_01802</name>
</gene>
<dbReference type="HOGENOM" id="CLU_026228_6_0_6"/>
<comment type="subcellular location">
    <subcellularLocation>
        <location evidence="4">Periplasm</location>
    </subcellularLocation>
    <subcellularLocation>
        <location evidence="4">Secreted</location>
    </subcellularLocation>
</comment>
<feature type="chain" id="PRO_5027161999" description="Phosphate-binding protein" evidence="4">
    <location>
        <begin position="24"/>
        <end position="319"/>
    </location>
</feature>
<comment type="function">
    <text evidence="4">Involved in the system for phosphate transport across the cytoplasmic membrane.</text>
</comment>
<name>A0A095VQM9_9GAMM</name>
<dbReference type="EMBL" id="AUVB01000054">
    <property type="protein sequence ID" value="KGE03423.1"/>
    <property type="molecule type" value="Genomic_DNA"/>
</dbReference>
<keyword evidence="2 4" id="KW-0813">Transport</keyword>
<reference evidence="6 7" key="1">
    <citation type="journal article" date="2014" name="Genome Announc.">
        <title>Genome Sequence of Gammaproteobacterial Pseudohaliea rubra Type Strain DSM 19751, Isolated from Coastal Seawater of the Mediterranean Sea.</title>
        <authorList>
            <person name="Spring S."/>
            <person name="Fiebig A."/>
            <person name="Riedel T."/>
            <person name="Goker M."/>
            <person name="Klenk H.P."/>
        </authorList>
    </citation>
    <scope>NUCLEOTIDE SEQUENCE [LARGE SCALE GENOMIC DNA]</scope>
    <source>
        <strain evidence="6 7">DSM 19751</strain>
    </source>
</reference>
<keyword evidence="4" id="KW-0592">Phosphate transport</keyword>
<evidence type="ECO:0000256" key="3">
    <source>
        <dbReference type="ARBA" id="ARBA00022729"/>
    </source>
</evidence>
<feature type="domain" description="PBP" evidence="5">
    <location>
        <begin position="35"/>
        <end position="292"/>
    </location>
</feature>
<proteinExistence type="inferred from homology"/>
<dbReference type="PANTHER" id="PTHR30570">
    <property type="entry name" value="PERIPLASMIC PHOSPHATE BINDING COMPONENT OF PHOSPHATE ABC TRANSPORTER"/>
    <property type="match status" value="1"/>
</dbReference>
<dbReference type="GO" id="GO:0007155">
    <property type="term" value="P:cell adhesion"/>
    <property type="evidence" value="ECO:0007669"/>
    <property type="project" value="UniProtKB-UniRule"/>
</dbReference>
<accession>A0A095VQM9</accession>
<evidence type="ECO:0000259" key="5">
    <source>
        <dbReference type="Pfam" id="PF12849"/>
    </source>
</evidence>
<dbReference type="Pfam" id="PF12849">
    <property type="entry name" value="PBP_like_2"/>
    <property type="match status" value="1"/>
</dbReference>
<dbReference type="CDD" id="cd13653">
    <property type="entry name" value="PBP2_phosphate_like_1"/>
    <property type="match status" value="1"/>
</dbReference>
<dbReference type="STRING" id="1265313.HRUBRA_01802"/>
<dbReference type="NCBIfam" id="TIGR02136">
    <property type="entry name" value="ptsS_2"/>
    <property type="match status" value="1"/>
</dbReference>
<dbReference type="RefSeq" id="WP_035513331.1">
    <property type="nucleotide sequence ID" value="NZ_KN234745.1"/>
</dbReference>
<dbReference type="eggNOG" id="COG0226">
    <property type="taxonomic scope" value="Bacteria"/>
</dbReference>
<keyword evidence="4" id="KW-0964">Secreted</keyword>
<dbReference type="GO" id="GO:0042597">
    <property type="term" value="C:periplasmic space"/>
    <property type="evidence" value="ECO:0007669"/>
    <property type="project" value="UniProtKB-SubCell"/>
</dbReference>
<comment type="similarity">
    <text evidence="1 4">Belongs to the PstS family.</text>
</comment>
<organism evidence="6 7">
    <name type="scientific">Pseudohaliea rubra DSM 19751</name>
    <dbReference type="NCBI Taxonomy" id="1265313"/>
    <lineage>
        <taxon>Bacteria</taxon>
        <taxon>Pseudomonadati</taxon>
        <taxon>Pseudomonadota</taxon>
        <taxon>Gammaproteobacteria</taxon>
        <taxon>Cellvibrionales</taxon>
        <taxon>Halieaceae</taxon>
        <taxon>Pseudohaliea</taxon>
    </lineage>
</organism>
<evidence type="ECO:0000313" key="6">
    <source>
        <dbReference type="EMBL" id="KGE03423.1"/>
    </source>
</evidence>
<sequence>MGRGRPLRLASLLLALLAVPALADRTLPSYEPAPGLVGSLSSAGSDTLANLMSLWARAFSAYHPAVKVEVQAAGSATAPPALVEGTAELGPMSRAMSAREVAAFEARFGYPPTALPVAVDAVAVFVHQDNPLRAISLEELDAIYSSTRRCGASRSLSHWGDLGLGGSWRRRPLVAYGRNTASGTHSYFRSEVLCDGDFHPLVNELPGSASVVQAVGASLGAIGYSSLGYESAGVRPLAVSDGEGPALVPTAVSAASGRYPLARYLYSYVNRPPGRPLAPLEREFFRFVYSREGQRLVLQDGYVPLPAGLIDEQRQALGL</sequence>
<evidence type="ECO:0000256" key="1">
    <source>
        <dbReference type="ARBA" id="ARBA00008725"/>
    </source>
</evidence>
<evidence type="ECO:0000256" key="2">
    <source>
        <dbReference type="ARBA" id="ARBA00022448"/>
    </source>
</evidence>
<dbReference type="SUPFAM" id="SSF53850">
    <property type="entry name" value="Periplasmic binding protein-like II"/>
    <property type="match status" value="1"/>
</dbReference>
<dbReference type="InterPro" id="IPR024370">
    <property type="entry name" value="PBP_domain"/>
</dbReference>
<evidence type="ECO:0000256" key="4">
    <source>
        <dbReference type="RuleBase" id="RU367119"/>
    </source>
</evidence>
<dbReference type="AlphaFoldDB" id="A0A095VQM9"/>
<protein>
    <recommendedName>
        <fullName evidence="4">Phosphate-binding protein</fullName>
    </recommendedName>
</protein>
<dbReference type="InterPro" id="IPR050811">
    <property type="entry name" value="Phosphate_ABC_transporter"/>
</dbReference>
<comment type="caution">
    <text evidence="6">The sequence shown here is derived from an EMBL/GenBank/DDBJ whole genome shotgun (WGS) entry which is preliminary data.</text>
</comment>
<dbReference type="InterPro" id="IPR011862">
    <property type="entry name" value="Phos-bd"/>
</dbReference>
<evidence type="ECO:0000313" key="7">
    <source>
        <dbReference type="Proteomes" id="UP000029640"/>
    </source>
</evidence>
<dbReference type="PATRIC" id="fig|1265313.6.peg.1781"/>
<dbReference type="Gene3D" id="3.40.190.10">
    <property type="entry name" value="Periplasmic binding protein-like II"/>
    <property type="match status" value="2"/>
</dbReference>
<dbReference type="GO" id="GO:0006817">
    <property type="term" value="P:phosphate ion transport"/>
    <property type="evidence" value="ECO:0007669"/>
    <property type="project" value="UniProtKB-UniRule"/>
</dbReference>
<dbReference type="GO" id="GO:0042301">
    <property type="term" value="F:phosphate ion binding"/>
    <property type="evidence" value="ECO:0007669"/>
    <property type="project" value="UniProtKB-UniRule"/>
</dbReference>
<feature type="signal peptide" evidence="4">
    <location>
        <begin position="1"/>
        <end position="23"/>
    </location>
</feature>
<dbReference type="Proteomes" id="UP000029640">
    <property type="component" value="Unassembled WGS sequence"/>
</dbReference>
<keyword evidence="7" id="KW-1185">Reference proteome</keyword>
<dbReference type="PANTHER" id="PTHR30570:SF6">
    <property type="entry name" value="PHOSPHATE-BINDING PROTEIN PSTS"/>
    <property type="match status" value="1"/>
</dbReference>
<dbReference type="OrthoDB" id="9765713at2"/>